<organism evidence="1 2">
    <name type="scientific">Terriglobus albidus</name>
    <dbReference type="NCBI Taxonomy" id="1592106"/>
    <lineage>
        <taxon>Bacteria</taxon>
        <taxon>Pseudomonadati</taxon>
        <taxon>Acidobacteriota</taxon>
        <taxon>Terriglobia</taxon>
        <taxon>Terriglobales</taxon>
        <taxon>Acidobacteriaceae</taxon>
        <taxon>Terriglobus</taxon>
    </lineage>
</organism>
<dbReference type="Proteomes" id="UP000321820">
    <property type="component" value="Chromosome"/>
</dbReference>
<dbReference type="RefSeq" id="WP_147646205.1">
    <property type="nucleotide sequence ID" value="NZ_CP042806.1"/>
</dbReference>
<keyword evidence="2" id="KW-1185">Reference proteome</keyword>
<proteinExistence type="predicted"/>
<accession>A0A5B9E5E7</accession>
<gene>
    <name evidence="1" type="ORF">FTW19_02690</name>
</gene>
<dbReference type="KEGG" id="talb:FTW19_02690"/>
<protein>
    <submittedName>
        <fullName evidence="1">Uncharacterized protein</fullName>
    </submittedName>
</protein>
<evidence type="ECO:0000313" key="2">
    <source>
        <dbReference type="Proteomes" id="UP000321820"/>
    </source>
</evidence>
<dbReference type="AlphaFoldDB" id="A0A5B9E5E7"/>
<dbReference type="EMBL" id="CP042806">
    <property type="protein sequence ID" value="QEE27009.1"/>
    <property type="molecule type" value="Genomic_DNA"/>
</dbReference>
<name>A0A5B9E5E7_9BACT</name>
<evidence type="ECO:0000313" key="1">
    <source>
        <dbReference type="EMBL" id="QEE27009.1"/>
    </source>
</evidence>
<sequence length="149" mass="17001">MLAFFVLVSVLLLVALMLPKLQMGGGRRGQMLRYAQQTGGDFPDDEIPQDFPFSMTDDLNWGQGRHCIFWRHGHSYVIVMDAEIGFGRERHPLTLMAARHDAATGVIWSIPRGIEMRAEDGWVVLLERQRKLLSTERIEELRSLFLSGC</sequence>
<reference evidence="1 2" key="1">
    <citation type="submission" date="2019-08" db="EMBL/GenBank/DDBJ databases">
        <title>Complete genome sequence of Terriglobus albidus strain ORNL.</title>
        <authorList>
            <person name="Podar M."/>
        </authorList>
    </citation>
    <scope>NUCLEOTIDE SEQUENCE [LARGE SCALE GENOMIC DNA]</scope>
    <source>
        <strain evidence="1 2">ORNL</strain>
    </source>
</reference>